<dbReference type="WBParaSite" id="ACRNAN_Path_1524.g5950.t1">
    <property type="protein sequence ID" value="ACRNAN_Path_1524.g5950.t1"/>
    <property type="gene ID" value="ACRNAN_Path_1524.g5950"/>
</dbReference>
<dbReference type="GO" id="GO:0001046">
    <property type="term" value="F:core promoter sequence-specific DNA binding"/>
    <property type="evidence" value="ECO:0007669"/>
    <property type="project" value="TreeGrafter"/>
</dbReference>
<dbReference type="GO" id="GO:0019185">
    <property type="term" value="C:snRNA-activating protein complex"/>
    <property type="evidence" value="ECO:0007669"/>
    <property type="project" value="TreeGrafter"/>
</dbReference>
<dbReference type="GO" id="GO:0042795">
    <property type="term" value="P:snRNA transcription by RNA polymerase II"/>
    <property type="evidence" value="ECO:0007669"/>
    <property type="project" value="TreeGrafter"/>
</dbReference>
<evidence type="ECO:0000313" key="4">
    <source>
        <dbReference type="WBParaSite" id="ACRNAN_scaffold9272.g18350.t1"/>
    </source>
</evidence>
<evidence type="ECO:0000256" key="1">
    <source>
        <dbReference type="SAM" id="MobiDB-lite"/>
    </source>
</evidence>
<proteinExistence type="predicted"/>
<evidence type="ECO:0000313" key="3">
    <source>
        <dbReference type="WBParaSite" id="ACRNAN_Path_1524.g5950.t1"/>
    </source>
</evidence>
<reference evidence="3 4" key="1">
    <citation type="submission" date="2022-11" db="UniProtKB">
        <authorList>
            <consortium name="WormBaseParasite"/>
        </authorList>
    </citation>
    <scope>IDENTIFICATION</scope>
</reference>
<dbReference type="PANTHER" id="PTHR13421:SF22">
    <property type="entry name" value="SNRNA-ACTIVATING PROTEIN COMPLEX SUBUNIT 3"/>
    <property type="match status" value="1"/>
</dbReference>
<evidence type="ECO:0000313" key="2">
    <source>
        <dbReference type="Proteomes" id="UP000887540"/>
    </source>
</evidence>
<protein>
    <submittedName>
        <fullName evidence="3 4">snRNA-activating protein complex subunit 3</fullName>
    </submittedName>
</protein>
<accession>A0A914C1L9</accession>
<dbReference type="InterPro" id="IPR022042">
    <property type="entry name" value="snRNA-activating_su3"/>
</dbReference>
<feature type="compositionally biased region" description="Polar residues" evidence="1">
    <location>
        <begin position="43"/>
        <end position="55"/>
    </location>
</feature>
<feature type="region of interest" description="Disordered" evidence="1">
    <location>
        <begin position="43"/>
        <end position="67"/>
    </location>
</feature>
<sequence>MSMDKVLKCDEKTYVSPPINLKLFLEEASSMEDQMHSFFQGTSLQTDPANMSNANETDETENQNQKGARDRFLDFLDRRGHDVNLGKEAIEVVDDALTASVYKFPIGDFELTYPPADSKLSTHKVINNFRQRLQVKAYKAQYLQRGKYHRFRDSELKRSFVDEGVRSAKDIIMTVHLLTPCNRATERNEIQSGKIKVESRMVVRGDMPLHKLVEKIFCASDFWCNLEDTEDASNPKAYYMHRFPSKFIFIHDTFYTNQSQEGTIDITEPIRRFMERKPEQFNKCQVKDISSVKVIDMNLRLGQPYVYQHQGSCEHLVIFTDLRLLHSSDEQRLTEYPIKVFGMEHQILCCACNVTAPVFIVMESDRMPITPAYMCFNCMRSFHYDRKKRLGNFIAYHYIDRAGIE</sequence>
<dbReference type="GO" id="GO:0042796">
    <property type="term" value="P:snRNA transcription by RNA polymerase III"/>
    <property type="evidence" value="ECO:0007669"/>
    <property type="project" value="TreeGrafter"/>
</dbReference>
<dbReference type="PANTHER" id="PTHR13421">
    <property type="entry name" value="SNRNA-ACTIVATING PROTEIN COMPLEX SUBUNIT 3"/>
    <property type="match status" value="1"/>
</dbReference>
<dbReference type="GO" id="GO:0001006">
    <property type="term" value="F:RNA polymerase III type 3 promoter sequence-specific DNA binding"/>
    <property type="evidence" value="ECO:0007669"/>
    <property type="project" value="TreeGrafter"/>
</dbReference>
<keyword evidence="2" id="KW-1185">Reference proteome</keyword>
<dbReference type="Pfam" id="PF12251">
    <property type="entry name" value="SNAPC3"/>
    <property type="match status" value="1"/>
</dbReference>
<dbReference type="WBParaSite" id="ACRNAN_scaffold9272.g18350.t1">
    <property type="protein sequence ID" value="ACRNAN_scaffold9272.g18350.t1"/>
    <property type="gene ID" value="ACRNAN_scaffold9272.g18350"/>
</dbReference>
<dbReference type="Proteomes" id="UP000887540">
    <property type="component" value="Unplaced"/>
</dbReference>
<organism evidence="2 3">
    <name type="scientific">Acrobeloides nanus</name>
    <dbReference type="NCBI Taxonomy" id="290746"/>
    <lineage>
        <taxon>Eukaryota</taxon>
        <taxon>Metazoa</taxon>
        <taxon>Ecdysozoa</taxon>
        <taxon>Nematoda</taxon>
        <taxon>Chromadorea</taxon>
        <taxon>Rhabditida</taxon>
        <taxon>Tylenchina</taxon>
        <taxon>Cephalobomorpha</taxon>
        <taxon>Cephaloboidea</taxon>
        <taxon>Cephalobidae</taxon>
        <taxon>Acrobeloides</taxon>
    </lineage>
</organism>
<dbReference type="AlphaFoldDB" id="A0A914C1L9"/>
<name>A0A914C1L9_9BILA</name>
<dbReference type="GO" id="GO:0000978">
    <property type="term" value="F:RNA polymerase II cis-regulatory region sequence-specific DNA binding"/>
    <property type="evidence" value="ECO:0007669"/>
    <property type="project" value="TreeGrafter"/>
</dbReference>
<dbReference type="GO" id="GO:0003681">
    <property type="term" value="F:bent DNA binding"/>
    <property type="evidence" value="ECO:0007669"/>
    <property type="project" value="TreeGrafter"/>
</dbReference>